<gene>
    <name evidence="3" type="ORF">BSL78_16963</name>
</gene>
<feature type="region of interest" description="Disordered" evidence="1">
    <location>
        <begin position="187"/>
        <end position="209"/>
    </location>
</feature>
<accession>A0A2G8KDU2</accession>
<evidence type="ECO:0000256" key="1">
    <source>
        <dbReference type="SAM" id="MobiDB-lite"/>
    </source>
</evidence>
<comment type="caution">
    <text evidence="3">The sequence shown here is derived from an EMBL/GenBank/DDBJ whole genome shotgun (WGS) entry which is preliminary data.</text>
</comment>
<dbReference type="Proteomes" id="UP000230750">
    <property type="component" value="Unassembled WGS sequence"/>
</dbReference>
<keyword evidence="2" id="KW-0812">Transmembrane</keyword>
<keyword evidence="2" id="KW-1133">Transmembrane helix</keyword>
<keyword evidence="4" id="KW-1185">Reference proteome</keyword>
<dbReference type="OrthoDB" id="10584697at2759"/>
<keyword evidence="2" id="KW-0472">Membrane</keyword>
<dbReference type="EMBL" id="MRZV01000661">
    <property type="protein sequence ID" value="PIK46171.1"/>
    <property type="molecule type" value="Genomic_DNA"/>
</dbReference>
<protein>
    <submittedName>
        <fullName evidence="3">Uncharacterized protein</fullName>
    </submittedName>
</protein>
<sequence length="293" mass="32205">MEEFAASVEPKLSLANVGDDVEFLCSEMHVEDGMVDSGPDSPHLIGADYGWEASPVILQDGRFELTDQNHVLRIFDLQPSDNNTDVICHIDGTYAGQTYRTVARGMIQLRSNLYHVTSNQDGVNTQPSVTYPDENVANISVRNESATSLDQASLTPLSLFIVGSALLIILMIISALAYRRRSSSAKKNPLKRNLRGAQSTISRENSYQSTKFNTAQKPIANLFANIEGSKPSTSFSALPVVSVTEANDEQDQLYAVPENVNRTPCLVASGVNGIYRRRIINEDTTTTHMCMEE</sequence>
<evidence type="ECO:0000313" key="3">
    <source>
        <dbReference type="EMBL" id="PIK46171.1"/>
    </source>
</evidence>
<organism evidence="3 4">
    <name type="scientific">Stichopus japonicus</name>
    <name type="common">Sea cucumber</name>
    <dbReference type="NCBI Taxonomy" id="307972"/>
    <lineage>
        <taxon>Eukaryota</taxon>
        <taxon>Metazoa</taxon>
        <taxon>Echinodermata</taxon>
        <taxon>Eleutherozoa</taxon>
        <taxon>Echinozoa</taxon>
        <taxon>Holothuroidea</taxon>
        <taxon>Aspidochirotacea</taxon>
        <taxon>Aspidochirotida</taxon>
        <taxon>Stichopodidae</taxon>
        <taxon>Apostichopus</taxon>
    </lineage>
</organism>
<evidence type="ECO:0000313" key="4">
    <source>
        <dbReference type="Proteomes" id="UP000230750"/>
    </source>
</evidence>
<feature type="transmembrane region" description="Helical" evidence="2">
    <location>
        <begin position="157"/>
        <end position="178"/>
    </location>
</feature>
<name>A0A2G8KDU2_STIJA</name>
<evidence type="ECO:0000256" key="2">
    <source>
        <dbReference type="SAM" id="Phobius"/>
    </source>
</evidence>
<proteinExistence type="predicted"/>
<feature type="compositionally biased region" description="Polar residues" evidence="1">
    <location>
        <begin position="196"/>
        <end position="209"/>
    </location>
</feature>
<dbReference type="AlphaFoldDB" id="A0A2G8KDU2"/>
<reference evidence="3 4" key="1">
    <citation type="journal article" date="2017" name="PLoS Biol.">
        <title>The sea cucumber genome provides insights into morphological evolution and visceral regeneration.</title>
        <authorList>
            <person name="Zhang X."/>
            <person name="Sun L."/>
            <person name="Yuan J."/>
            <person name="Sun Y."/>
            <person name="Gao Y."/>
            <person name="Zhang L."/>
            <person name="Li S."/>
            <person name="Dai H."/>
            <person name="Hamel J.F."/>
            <person name="Liu C."/>
            <person name="Yu Y."/>
            <person name="Liu S."/>
            <person name="Lin W."/>
            <person name="Guo K."/>
            <person name="Jin S."/>
            <person name="Xu P."/>
            <person name="Storey K.B."/>
            <person name="Huan P."/>
            <person name="Zhang T."/>
            <person name="Zhou Y."/>
            <person name="Zhang J."/>
            <person name="Lin C."/>
            <person name="Li X."/>
            <person name="Xing L."/>
            <person name="Huo D."/>
            <person name="Sun M."/>
            <person name="Wang L."/>
            <person name="Mercier A."/>
            <person name="Li F."/>
            <person name="Yang H."/>
            <person name="Xiang J."/>
        </authorList>
    </citation>
    <scope>NUCLEOTIDE SEQUENCE [LARGE SCALE GENOMIC DNA]</scope>
    <source>
        <strain evidence="3">Shaxun</strain>
        <tissue evidence="3">Muscle</tissue>
    </source>
</reference>